<feature type="domain" description="VOC" evidence="1">
    <location>
        <begin position="18"/>
        <end position="140"/>
    </location>
</feature>
<protein>
    <recommendedName>
        <fullName evidence="1">VOC domain-containing protein</fullName>
    </recommendedName>
</protein>
<evidence type="ECO:0000259" key="1">
    <source>
        <dbReference type="PROSITE" id="PS51819"/>
    </source>
</evidence>
<proteinExistence type="predicted"/>
<dbReference type="InterPro" id="IPR041581">
    <property type="entry name" value="Glyoxalase_6"/>
</dbReference>
<dbReference type="InterPro" id="IPR037523">
    <property type="entry name" value="VOC_core"/>
</dbReference>
<reference evidence="3" key="1">
    <citation type="journal article" date="2019" name="Int. J. Syst. Evol. Microbiol.">
        <title>The Global Catalogue of Microorganisms (GCM) 10K type strain sequencing project: providing services to taxonomists for standard genome sequencing and annotation.</title>
        <authorList>
            <consortium name="The Broad Institute Genomics Platform"/>
            <consortium name="The Broad Institute Genome Sequencing Center for Infectious Disease"/>
            <person name="Wu L."/>
            <person name="Ma J."/>
        </authorList>
    </citation>
    <scope>NUCLEOTIDE SEQUENCE [LARGE SCALE GENOMIC DNA]</scope>
    <source>
        <strain evidence="3">JCM 19212</strain>
    </source>
</reference>
<dbReference type="Pfam" id="PF18029">
    <property type="entry name" value="Glyoxalase_6"/>
    <property type="match status" value="1"/>
</dbReference>
<sequence>MQTASIPSQEHDMAHRSRLAGFIIDCNTDNLDAAADFWSQALGCSISNRDAGDDTVEYQEFGDTPGDLYIEVQKVDHASRVHLDIEADDIDAEADRLEKLGAKKVAFVKRWWVMEAPTGQRFCVVKMKQPELRSTPNEWD</sequence>
<dbReference type="InterPro" id="IPR029068">
    <property type="entry name" value="Glyas_Bleomycin-R_OHBP_Dase"/>
</dbReference>
<organism evidence="2 3">
    <name type="scientific">Lysobacter panacisoli</name>
    <dbReference type="NCBI Taxonomy" id="1255263"/>
    <lineage>
        <taxon>Bacteria</taxon>
        <taxon>Pseudomonadati</taxon>
        <taxon>Pseudomonadota</taxon>
        <taxon>Gammaproteobacteria</taxon>
        <taxon>Lysobacterales</taxon>
        <taxon>Lysobacteraceae</taxon>
        <taxon>Lysobacter</taxon>
    </lineage>
</organism>
<dbReference type="PANTHER" id="PTHR35908:SF1">
    <property type="entry name" value="CONSERVED PROTEIN"/>
    <property type="match status" value="1"/>
</dbReference>
<comment type="caution">
    <text evidence="2">The sequence shown here is derived from an EMBL/GenBank/DDBJ whole genome shotgun (WGS) entry which is preliminary data.</text>
</comment>
<dbReference type="SUPFAM" id="SSF54593">
    <property type="entry name" value="Glyoxalase/Bleomycin resistance protein/Dihydroxybiphenyl dioxygenase"/>
    <property type="match status" value="1"/>
</dbReference>
<dbReference type="Gene3D" id="3.10.180.10">
    <property type="entry name" value="2,3-Dihydroxybiphenyl 1,2-Dioxygenase, domain 1"/>
    <property type="match status" value="1"/>
</dbReference>
<dbReference type="EMBL" id="BAABKY010000001">
    <property type="protein sequence ID" value="GAA5070281.1"/>
    <property type="molecule type" value="Genomic_DNA"/>
</dbReference>
<dbReference type="Proteomes" id="UP001501083">
    <property type="component" value="Unassembled WGS sequence"/>
</dbReference>
<name>A0ABP9L7J3_9GAMM</name>
<dbReference type="PROSITE" id="PS51819">
    <property type="entry name" value="VOC"/>
    <property type="match status" value="1"/>
</dbReference>
<keyword evidence="3" id="KW-1185">Reference proteome</keyword>
<evidence type="ECO:0000313" key="3">
    <source>
        <dbReference type="Proteomes" id="UP001501083"/>
    </source>
</evidence>
<dbReference type="CDD" id="cd06587">
    <property type="entry name" value="VOC"/>
    <property type="match status" value="1"/>
</dbReference>
<accession>A0ABP9L7J3</accession>
<dbReference type="PANTHER" id="PTHR35908">
    <property type="entry name" value="HYPOTHETICAL FUSION PROTEIN"/>
    <property type="match status" value="1"/>
</dbReference>
<evidence type="ECO:0000313" key="2">
    <source>
        <dbReference type="EMBL" id="GAA5070281.1"/>
    </source>
</evidence>
<gene>
    <name evidence="2" type="ORF">GCM10025759_08130</name>
</gene>